<keyword evidence="1" id="KW-1133">Transmembrane helix</keyword>
<dbReference type="RefSeq" id="WP_045970756.1">
    <property type="nucleotide sequence ID" value="NZ_CP090145.1"/>
</dbReference>
<keyword evidence="1" id="KW-0812">Transmembrane</keyword>
<feature type="transmembrane region" description="Helical" evidence="1">
    <location>
        <begin position="72"/>
        <end position="92"/>
    </location>
</feature>
<proteinExistence type="predicted"/>
<feature type="transmembrane region" description="Helical" evidence="1">
    <location>
        <begin position="112"/>
        <end position="134"/>
    </location>
</feature>
<sequence>MKNSVEIKNGFLIFLGVGLFFLLMDLLGLADKNYLRFFNAFIVLYGINKTIKFNFHHNNSDYLENLLSGFKTGIIGVLLGIIGLIIFIYIKGGETYLSRLSDTFFFTGKTNMIKYCSVLFFEGVASSLIGSFVLMQYWKDIIIKANIN</sequence>
<dbReference type="EMBL" id="CP090145">
    <property type="protein sequence ID" value="UOX34708.1"/>
    <property type="molecule type" value="Genomic_DNA"/>
</dbReference>
<gene>
    <name evidence="2" type="ORF">LXD69_04190</name>
</gene>
<protein>
    <recommendedName>
        <fullName evidence="4">DUF4199 domain-containing protein</fullName>
    </recommendedName>
</protein>
<accession>A0ABY4HPA9</accession>
<evidence type="ECO:0008006" key="4">
    <source>
        <dbReference type="Google" id="ProtNLM"/>
    </source>
</evidence>
<keyword evidence="3" id="KW-1185">Reference proteome</keyword>
<evidence type="ECO:0000256" key="1">
    <source>
        <dbReference type="SAM" id="Phobius"/>
    </source>
</evidence>
<evidence type="ECO:0000313" key="2">
    <source>
        <dbReference type="EMBL" id="UOX34708.1"/>
    </source>
</evidence>
<dbReference type="Proteomes" id="UP000830454">
    <property type="component" value="Chromosome"/>
</dbReference>
<organism evidence="2 3">
    <name type="scientific">Flavobacterium sediminilitoris</name>
    <dbReference type="NCBI Taxonomy" id="2024526"/>
    <lineage>
        <taxon>Bacteria</taxon>
        <taxon>Pseudomonadati</taxon>
        <taxon>Bacteroidota</taxon>
        <taxon>Flavobacteriia</taxon>
        <taxon>Flavobacteriales</taxon>
        <taxon>Flavobacteriaceae</taxon>
        <taxon>Flavobacterium</taxon>
    </lineage>
</organism>
<evidence type="ECO:0000313" key="3">
    <source>
        <dbReference type="Proteomes" id="UP000830454"/>
    </source>
</evidence>
<reference evidence="2" key="2">
    <citation type="submission" date="2022-04" db="EMBL/GenBank/DDBJ databases">
        <title>Complete Genome Sequence of Flavobacterium sediminilitoris YSM-43, Isolated from a Tidal Sediment.</title>
        <authorList>
            <person name="Lee P.A."/>
        </authorList>
    </citation>
    <scope>NUCLEOTIDE SEQUENCE</scope>
    <source>
        <strain evidence="2">YSM-43</strain>
    </source>
</reference>
<name>A0ABY4HPA9_9FLAO</name>
<feature type="transmembrane region" description="Helical" evidence="1">
    <location>
        <begin position="12"/>
        <end position="28"/>
    </location>
</feature>
<reference evidence="2" key="1">
    <citation type="submission" date="2021-12" db="EMBL/GenBank/DDBJ databases">
        <authorList>
            <person name="Cha I.-T."/>
            <person name="Lee K.-E."/>
            <person name="Park S.-J."/>
        </authorList>
    </citation>
    <scope>NUCLEOTIDE SEQUENCE</scope>
    <source>
        <strain evidence="2">YSM-43</strain>
    </source>
</reference>
<keyword evidence="1" id="KW-0472">Membrane</keyword>